<dbReference type="Proteomes" id="UP000799640">
    <property type="component" value="Unassembled WGS sequence"/>
</dbReference>
<dbReference type="EMBL" id="ML996700">
    <property type="protein sequence ID" value="KAF2398291.1"/>
    <property type="molecule type" value="Genomic_DNA"/>
</dbReference>
<feature type="chain" id="PRO_5026066553" evidence="1">
    <location>
        <begin position="21"/>
        <end position="142"/>
    </location>
</feature>
<name>A0A6G1HQW3_9PEZI</name>
<dbReference type="AlphaFoldDB" id="A0A6G1HQW3"/>
<organism evidence="2 3">
    <name type="scientific">Trichodelitschia bisporula</name>
    <dbReference type="NCBI Taxonomy" id="703511"/>
    <lineage>
        <taxon>Eukaryota</taxon>
        <taxon>Fungi</taxon>
        <taxon>Dikarya</taxon>
        <taxon>Ascomycota</taxon>
        <taxon>Pezizomycotina</taxon>
        <taxon>Dothideomycetes</taxon>
        <taxon>Dothideomycetes incertae sedis</taxon>
        <taxon>Phaeotrichales</taxon>
        <taxon>Phaeotrichaceae</taxon>
        <taxon>Trichodelitschia</taxon>
    </lineage>
</organism>
<evidence type="ECO:0000313" key="3">
    <source>
        <dbReference type="Proteomes" id="UP000799640"/>
    </source>
</evidence>
<reference evidence="2" key="1">
    <citation type="journal article" date="2020" name="Stud. Mycol.">
        <title>101 Dothideomycetes genomes: a test case for predicting lifestyles and emergence of pathogens.</title>
        <authorList>
            <person name="Haridas S."/>
            <person name="Albert R."/>
            <person name="Binder M."/>
            <person name="Bloem J."/>
            <person name="Labutti K."/>
            <person name="Salamov A."/>
            <person name="Andreopoulos B."/>
            <person name="Baker S."/>
            <person name="Barry K."/>
            <person name="Bills G."/>
            <person name="Bluhm B."/>
            <person name="Cannon C."/>
            <person name="Castanera R."/>
            <person name="Culley D."/>
            <person name="Daum C."/>
            <person name="Ezra D."/>
            <person name="Gonzalez J."/>
            <person name="Henrissat B."/>
            <person name="Kuo A."/>
            <person name="Liang C."/>
            <person name="Lipzen A."/>
            <person name="Lutzoni F."/>
            <person name="Magnuson J."/>
            <person name="Mondo S."/>
            <person name="Nolan M."/>
            <person name="Ohm R."/>
            <person name="Pangilinan J."/>
            <person name="Park H.-J."/>
            <person name="Ramirez L."/>
            <person name="Alfaro M."/>
            <person name="Sun H."/>
            <person name="Tritt A."/>
            <person name="Yoshinaga Y."/>
            <person name="Zwiers L.-H."/>
            <person name="Turgeon B."/>
            <person name="Goodwin S."/>
            <person name="Spatafora J."/>
            <person name="Crous P."/>
            <person name="Grigoriev I."/>
        </authorList>
    </citation>
    <scope>NUCLEOTIDE SEQUENCE</scope>
    <source>
        <strain evidence="2">CBS 262.69</strain>
    </source>
</reference>
<keyword evidence="1" id="KW-0732">Signal</keyword>
<accession>A0A6G1HQW3</accession>
<proteinExistence type="predicted"/>
<evidence type="ECO:0000313" key="2">
    <source>
        <dbReference type="EMBL" id="KAF2398291.1"/>
    </source>
</evidence>
<evidence type="ECO:0000256" key="1">
    <source>
        <dbReference type="SAM" id="SignalP"/>
    </source>
</evidence>
<protein>
    <submittedName>
        <fullName evidence="2">Uncharacterized protein</fullName>
    </submittedName>
</protein>
<gene>
    <name evidence="2" type="ORF">EJ06DRAFT_97938</name>
</gene>
<feature type="signal peptide" evidence="1">
    <location>
        <begin position="1"/>
        <end position="20"/>
    </location>
</feature>
<sequence length="142" mass="15729">MALIGRALLDDALLIGLAFGAPCDVFHWPITRPCKCHMSREVYAISYRSGTARQAWTFPSRMDLDTIIQSPRGKPRSIKPCHTLSLILGQRKAHIVSPLFARVRTRGVRELVLLQGSRGGAWSNLANAAKLSMPNEPRAQLI</sequence>
<keyword evidence="3" id="KW-1185">Reference proteome</keyword>